<comment type="subcellular location">
    <subcellularLocation>
        <location evidence="1 8">Endoplasmic reticulum membrane</location>
        <topology evidence="1 8">Multi-pass membrane protein</topology>
    </subcellularLocation>
</comment>
<dbReference type="GO" id="GO:0016740">
    <property type="term" value="F:transferase activity"/>
    <property type="evidence" value="ECO:0007669"/>
    <property type="project" value="UniProtKB-KW"/>
</dbReference>
<keyword evidence="11" id="KW-1185">Reference proteome</keyword>
<keyword evidence="10" id="KW-0808">Transferase</keyword>
<evidence type="ECO:0000256" key="8">
    <source>
        <dbReference type="RuleBase" id="RU361136"/>
    </source>
</evidence>
<proteinExistence type="inferred from homology"/>
<evidence type="ECO:0000256" key="7">
    <source>
        <dbReference type="ARBA" id="ARBA00023136"/>
    </source>
</evidence>
<dbReference type="EMBL" id="CVMT01000007">
    <property type="protein sequence ID" value="CRG90257.1"/>
    <property type="molecule type" value="Genomic_DNA"/>
</dbReference>
<keyword evidence="6 8" id="KW-1133">Transmembrane helix</keyword>
<sequence>MPPKTTASTALSPKASVSEITQHIWQRYLAQTSQRTFLLDAFMAYLVLVGGIQFVYCVIAGNYPFNAFLAGFSAAVGQFVLTASLRMQTSSSVPTKGAGSKGKTAEGEEGTSEISHERAFADFIFGSLILHFFCINFIN</sequence>
<dbReference type="UniPathway" id="UPA00378"/>
<dbReference type="PIRSF" id="PIRSF005588">
    <property type="entry name" value="DAD"/>
    <property type="match status" value="1"/>
</dbReference>
<keyword evidence="7 8" id="KW-0472">Membrane</keyword>
<gene>
    <name evidence="10" type="ORF">PISL3812_07300</name>
</gene>
<accession>A0A0U1M3W7</accession>
<organism evidence="10 11">
    <name type="scientific">Talaromyces islandicus</name>
    <name type="common">Penicillium islandicum</name>
    <dbReference type="NCBI Taxonomy" id="28573"/>
    <lineage>
        <taxon>Eukaryota</taxon>
        <taxon>Fungi</taxon>
        <taxon>Dikarya</taxon>
        <taxon>Ascomycota</taxon>
        <taxon>Pezizomycotina</taxon>
        <taxon>Eurotiomycetes</taxon>
        <taxon>Eurotiomycetidae</taxon>
        <taxon>Eurotiales</taxon>
        <taxon>Trichocomaceae</taxon>
        <taxon>Talaromyces</taxon>
        <taxon>Talaromyces sect. Islandici</taxon>
    </lineage>
</organism>
<dbReference type="Pfam" id="PF02109">
    <property type="entry name" value="DAD"/>
    <property type="match status" value="1"/>
</dbReference>
<comment type="similarity">
    <text evidence="3 8">Belongs to the DAD/OST2 family.</text>
</comment>
<comment type="function">
    <text evidence="8">Subunit of the oligosaccharyl transferase (OST) complex that catalyzes the initial transfer of a defined glycan (Glc(3)Man(9)GlcNAc(2) in eukaryotes) from the lipid carrier dolichol-pyrophosphate to an asparagine residue within an Asn-X-Ser/Thr consensus motif in nascent polypeptide chains, the first step in protein N-glycosylation. N-glycosylation occurs cotranslationally and the complex associates with the Sec61 complex at the channel-forming translocon complex that mediates protein translocation across the endoplasmic reticulum (ER). All subunits are required for a maximal enzyme activity.</text>
</comment>
<dbReference type="GO" id="GO:0006487">
    <property type="term" value="P:protein N-linked glycosylation"/>
    <property type="evidence" value="ECO:0007669"/>
    <property type="project" value="EnsemblFungi"/>
</dbReference>
<evidence type="ECO:0000256" key="6">
    <source>
        <dbReference type="ARBA" id="ARBA00022989"/>
    </source>
</evidence>
<dbReference type="Proteomes" id="UP000054383">
    <property type="component" value="Unassembled WGS sequence"/>
</dbReference>
<dbReference type="PANTHER" id="PTHR10705:SF0">
    <property type="entry name" value="DOLICHYL-DIPHOSPHOOLIGOSACCHARIDE--PROTEIN GLYCOSYLTRANSFERASE SUBUNIT DAD1"/>
    <property type="match status" value="1"/>
</dbReference>
<feature type="transmembrane region" description="Helical" evidence="8">
    <location>
        <begin position="119"/>
        <end position="138"/>
    </location>
</feature>
<dbReference type="STRING" id="28573.A0A0U1M3W7"/>
<dbReference type="InterPro" id="IPR003038">
    <property type="entry name" value="DAD/Ost2"/>
</dbReference>
<dbReference type="OrthoDB" id="445566at2759"/>
<protein>
    <recommendedName>
        <fullName evidence="8">Dolichyl-diphosphooligosaccharide--protein glycosyltransferase subunit OST2</fullName>
        <shortName evidence="8">Oligosaccharyl transferase subunit OST2</shortName>
    </recommendedName>
</protein>
<reference evidence="10 11" key="1">
    <citation type="submission" date="2015-04" db="EMBL/GenBank/DDBJ databases">
        <authorList>
            <person name="Syromyatnikov M.Y."/>
            <person name="Popov V.N."/>
        </authorList>
    </citation>
    <scope>NUCLEOTIDE SEQUENCE [LARGE SCALE GENOMIC DNA]</scope>
    <source>
        <strain evidence="10">WF-38-12</strain>
    </source>
</reference>
<name>A0A0U1M3W7_TALIS</name>
<dbReference type="GO" id="GO:0008250">
    <property type="term" value="C:oligosaccharyltransferase complex"/>
    <property type="evidence" value="ECO:0007669"/>
    <property type="project" value="EnsemblFungi"/>
</dbReference>
<evidence type="ECO:0000256" key="2">
    <source>
        <dbReference type="ARBA" id="ARBA00004922"/>
    </source>
</evidence>
<evidence type="ECO:0000256" key="1">
    <source>
        <dbReference type="ARBA" id="ARBA00004477"/>
    </source>
</evidence>
<evidence type="ECO:0000313" key="10">
    <source>
        <dbReference type="EMBL" id="CRG90257.1"/>
    </source>
</evidence>
<evidence type="ECO:0000256" key="9">
    <source>
        <dbReference type="SAM" id="MobiDB-lite"/>
    </source>
</evidence>
<feature type="transmembrane region" description="Helical" evidence="8">
    <location>
        <begin position="37"/>
        <end position="61"/>
    </location>
</feature>
<dbReference type="PANTHER" id="PTHR10705">
    <property type="entry name" value="DOLICHYL-DIPHOSPHOOLIGOSACCHARIDE--PROTEIN GLYCOSYLTRANSFERASE SUBUNIT DAD1"/>
    <property type="match status" value="1"/>
</dbReference>
<dbReference type="OMA" id="HIILHIV"/>
<evidence type="ECO:0000256" key="4">
    <source>
        <dbReference type="ARBA" id="ARBA00022692"/>
    </source>
</evidence>
<keyword evidence="4 8" id="KW-0812">Transmembrane</keyword>
<feature type="transmembrane region" description="Helical" evidence="8">
    <location>
        <begin position="67"/>
        <end position="85"/>
    </location>
</feature>
<dbReference type="AlphaFoldDB" id="A0A0U1M3W7"/>
<comment type="pathway">
    <text evidence="2 8">Protein modification; protein glycosylation.</text>
</comment>
<evidence type="ECO:0000256" key="3">
    <source>
        <dbReference type="ARBA" id="ARBA00009386"/>
    </source>
</evidence>
<evidence type="ECO:0000313" key="11">
    <source>
        <dbReference type="Proteomes" id="UP000054383"/>
    </source>
</evidence>
<evidence type="ECO:0000256" key="5">
    <source>
        <dbReference type="ARBA" id="ARBA00022824"/>
    </source>
</evidence>
<comment type="subunit">
    <text evidence="8">Component of the oligosaccharyltransferase (OST) complex.</text>
</comment>
<keyword evidence="5 8" id="KW-0256">Endoplasmic reticulum</keyword>
<feature type="region of interest" description="Disordered" evidence="9">
    <location>
        <begin position="91"/>
        <end position="112"/>
    </location>
</feature>